<dbReference type="GO" id="GO:0000785">
    <property type="term" value="C:chromatin"/>
    <property type="evidence" value="ECO:0007669"/>
    <property type="project" value="TreeGrafter"/>
</dbReference>
<dbReference type="InterPro" id="IPR039776">
    <property type="entry name" value="Pds5"/>
</dbReference>
<evidence type="ECO:0000256" key="2">
    <source>
        <dbReference type="ARBA" id="ARBA00022763"/>
    </source>
</evidence>
<dbReference type="Proteomes" id="UP000489600">
    <property type="component" value="Unassembled WGS sequence"/>
</dbReference>
<dbReference type="AlphaFoldDB" id="A0A565CAY8"/>
<keyword evidence="5" id="KW-0175">Coiled coil</keyword>
<keyword evidence="4" id="KW-0539">Nucleus</keyword>
<sequence>MLVSRKALEKRLRKAGKDLLDPPTSSSPNSPSQRELSEASSIFWVILSELFLCLTEVHQDPPSSTTYAPSPVMKALFAPRLFEHSDVDVKVSVAACITHIMRITAPEAPYSDDMMQRIEILDIVAKAKVYVVMLDLGCDALLTEMFQHSLKALRDDHPMKVFLSMETIMTVVLEESEDIPPELLSPILDYVKKDDEIPQVSQRLAEQVLSRSASKLKTCLAEAVKASGVSLDKYSNLVASICEGTFSEKIAEVSTPEQTCVHAANSSINKNGHEAVSPRRETVAGVETRKRARVENCRLHEAHHEMGKTPTAEGEPSCRNHKSSAEPEHKKLPKPGSVSDQLAKVKQSIVDTITSVRQFRSELETKEQSIVDILTSVRQFRSEIKQKEDNLEASLQEVDILGEKIMGINKILNS</sequence>
<protein>
    <submittedName>
        <fullName evidence="7">Uncharacterized protein</fullName>
    </submittedName>
</protein>
<dbReference type="Pfam" id="PF20168">
    <property type="entry name" value="PDS5"/>
    <property type="match status" value="1"/>
</dbReference>
<evidence type="ECO:0000313" key="7">
    <source>
        <dbReference type="EMBL" id="VVB10804.1"/>
    </source>
</evidence>
<feature type="region of interest" description="Disordered" evidence="6">
    <location>
        <begin position="13"/>
        <end position="34"/>
    </location>
</feature>
<evidence type="ECO:0000256" key="5">
    <source>
        <dbReference type="SAM" id="Coils"/>
    </source>
</evidence>
<dbReference type="PANTHER" id="PTHR12663:SF3">
    <property type="entry name" value="SISTER CHROMATID COHESION PROTEIN PDS5 HOMOLOG C"/>
    <property type="match status" value="1"/>
</dbReference>
<keyword evidence="3" id="KW-0234">DNA repair</keyword>
<evidence type="ECO:0000313" key="8">
    <source>
        <dbReference type="Proteomes" id="UP000489600"/>
    </source>
</evidence>
<dbReference type="GO" id="GO:0005634">
    <property type="term" value="C:nucleus"/>
    <property type="evidence" value="ECO:0007669"/>
    <property type="project" value="UniProtKB-SubCell"/>
</dbReference>
<dbReference type="GO" id="GO:0007064">
    <property type="term" value="P:mitotic sister chromatid cohesion"/>
    <property type="evidence" value="ECO:0007669"/>
    <property type="project" value="InterPro"/>
</dbReference>
<feature type="coiled-coil region" evidence="5">
    <location>
        <begin position="377"/>
        <end position="404"/>
    </location>
</feature>
<dbReference type="GO" id="GO:0006281">
    <property type="term" value="P:DNA repair"/>
    <property type="evidence" value="ECO:0007669"/>
    <property type="project" value="UniProtKB-KW"/>
</dbReference>
<evidence type="ECO:0000256" key="6">
    <source>
        <dbReference type="SAM" id="MobiDB-lite"/>
    </source>
</evidence>
<gene>
    <name evidence="7" type="ORF">ANE_LOCUS21248</name>
</gene>
<accession>A0A565CAY8</accession>
<comment type="subcellular location">
    <subcellularLocation>
        <location evidence="1">Nucleus</location>
    </subcellularLocation>
</comment>
<dbReference type="PANTHER" id="PTHR12663">
    <property type="entry name" value="ANDROGEN INDUCED INHIBITOR OF PROLIFERATION AS3 / PDS5-RELATED"/>
    <property type="match status" value="1"/>
</dbReference>
<keyword evidence="8" id="KW-1185">Reference proteome</keyword>
<dbReference type="OrthoDB" id="1079183at2759"/>
<dbReference type="EMBL" id="CABITT030000007">
    <property type="protein sequence ID" value="VVB10804.1"/>
    <property type="molecule type" value="Genomic_DNA"/>
</dbReference>
<feature type="region of interest" description="Disordered" evidence="6">
    <location>
        <begin position="303"/>
        <end position="340"/>
    </location>
</feature>
<feature type="compositionally biased region" description="Low complexity" evidence="6">
    <location>
        <begin position="22"/>
        <end position="32"/>
    </location>
</feature>
<keyword evidence="2" id="KW-0227">DNA damage</keyword>
<organism evidence="7 8">
    <name type="scientific">Arabis nemorensis</name>
    <dbReference type="NCBI Taxonomy" id="586526"/>
    <lineage>
        <taxon>Eukaryota</taxon>
        <taxon>Viridiplantae</taxon>
        <taxon>Streptophyta</taxon>
        <taxon>Embryophyta</taxon>
        <taxon>Tracheophyta</taxon>
        <taxon>Spermatophyta</taxon>
        <taxon>Magnoliopsida</taxon>
        <taxon>eudicotyledons</taxon>
        <taxon>Gunneridae</taxon>
        <taxon>Pentapetalae</taxon>
        <taxon>rosids</taxon>
        <taxon>malvids</taxon>
        <taxon>Brassicales</taxon>
        <taxon>Brassicaceae</taxon>
        <taxon>Arabideae</taxon>
        <taxon>Arabis</taxon>
    </lineage>
</organism>
<evidence type="ECO:0000256" key="4">
    <source>
        <dbReference type="ARBA" id="ARBA00023242"/>
    </source>
</evidence>
<proteinExistence type="predicted"/>
<comment type="caution">
    <text evidence="7">The sequence shown here is derived from an EMBL/GenBank/DDBJ whole genome shotgun (WGS) entry which is preliminary data.</text>
</comment>
<evidence type="ECO:0000256" key="3">
    <source>
        <dbReference type="ARBA" id="ARBA00023204"/>
    </source>
</evidence>
<name>A0A565CAY8_9BRAS</name>
<evidence type="ECO:0000256" key="1">
    <source>
        <dbReference type="ARBA" id="ARBA00004123"/>
    </source>
</evidence>
<reference evidence="7" key="1">
    <citation type="submission" date="2019-07" db="EMBL/GenBank/DDBJ databases">
        <authorList>
            <person name="Dittberner H."/>
        </authorList>
    </citation>
    <scope>NUCLEOTIDE SEQUENCE [LARGE SCALE GENOMIC DNA]</scope>
</reference>